<dbReference type="Gene3D" id="2.60.120.260">
    <property type="entry name" value="Galactose-binding domain-like"/>
    <property type="match status" value="1"/>
</dbReference>
<protein>
    <submittedName>
        <fullName evidence="4">Glycoside hydrolase family 2</fullName>
    </submittedName>
</protein>
<dbReference type="GO" id="GO:0004553">
    <property type="term" value="F:hydrolase activity, hydrolyzing O-glycosyl compounds"/>
    <property type="evidence" value="ECO:0007669"/>
    <property type="project" value="InterPro"/>
</dbReference>
<dbReference type="PANTHER" id="PTHR42732">
    <property type="entry name" value="BETA-GALACTOSIDASE"/>
    <property type="match status" value="1"/>
</dbReference>
<dbReference type="InterPro" id="IPR008979">
    <property type="entry name" value="Galactose-bd-like_sf"/>
</dbReference>
<keyword evidence="4" id="KW-0378">Hydrolase</keyword>
<evidence type="ECO:0000259" key="2">
    <source>
        <dbReference type="Pfam" id="PF00703"/>
    </source>
</evidence>
<dbReference type="Proteomes" id="UP000309133">
    <property type="component" value="Unassembled WGS sequence"/>
</dbReference>
<dbReference type="Gene3D" id="3.20.20.80">
    <property type="entry name" value="Glycosidases"/>
    <property type="match status" value="1"/>
</dbReference>
<keyword evidence="5" id="KW-1185">Reference proteome</keyword>
<dbReference type="AlphaFoldDB" id="A0A4S4FGG7"/>
<dbReference type="Pfam" id="PF00703">
    <property type="entry name" value="Glyco_hydro_2"/>
    <property type="match status" value="1"/>
</dbReference>
<proteinExistence type="inferred from homology"/>
<evidence type="ECO:0000313" key="5">
    <source>
        <dbReference type="Proteomes" id="UP000309133"/>
    </source>
</evidence>
<feature type="domain" description="Glycoside hydrolase family 2 immunoglobulin-like beta-sandwich" evidence="2">
    <location>
        <begin position="207"/>
        <end position="312"/>
    </location>
</feature>
<gene>
    <name evidence="4" type="ORF">E6C64_11570</name>
</gene>
<dbReference type="SUPFAM" id="SSF49303">
    <property type="entry name" value="beta-Galactosidase/glucuronidase domain"/>
    <property type="match status" value="1"/>
</dbReference>
<dbReference type="SUPFAM" id="SSF49785">
    <property type="entry name" value="Galactose-binding domain-like"/>
    <property type="match status" value="1"/>
</dbReference>
<reference evidence="4 5" key="1">
    <citation type="submission" date="2019-04" db="EMBL/GenBank/DDBJ databases">
        <authorList>
            <person name="Jiang L."/>
        </authorList>
    </citation>
    <scope>NUCLEOTIDE SEQUENCE [LARGE SCALE GENOMIC DNA]</scope>
    <source>
        <strain evidence="4 5">YIM 131853</strain>
    </source>
</reference>
<dbReference type="OrthoDB" id="9762066at2"/>
<dbReference type="PANTHER" id="PTHR42732:SF3">
    <property type="entry name" value="HYDROLASE"/>
    <property type="match status" value="1"/>
</dbReference>
<dbReference type="InterPro" id="IPR017853">
    <property type="entry name" value="GH"/>
</dbReference>
<evidence type="ECO:0000313" key="4">
    <source>
        <dbReference type="EMBL" id="THG29350.1"/>
    </source>
</evidence>
<dbReference type="InterPro" id="IPR006102">
    <property type="entry name" value="Ig-like_GH2"/>
</dbReference>
<dbReference type="RefSeq" id="WP_136427680.1">
    <property type="nucleotide sequence ID" value="NZ_SSSM01000005.1"/>
</dbReference>
<dbReference type="InterPro" id="IPR006103">
    <property type="entry name" value="Glyco_hydro_2_cat"/>
</dbReference>
<evidence type="ECO:0000259" key="3">
    <source>
        <dbReference type="Pfam" id="PF02836"/>
    </source>
</evidence>
<dbReference type="SUPFAM" id="SSF51445">
    <property type="entry name" value="(Trans)glycosidases"/>
    <property type="match status" value="1"/>
</dbReference>
<sequence length="612" mass="67288">MSASLPVASQQDGTYPRPQLMRSAWCELDGEWDFAFGADQSAPPRSVVFDRSIVVPFPPESPGSGIGDTGFHPVVWYRRAITASELAAAGAGADGSRIILHFGAVDRSADVWLNGVMLGHHDGGQTPFWFDITDALGTDALGTDALGSDALAPDAPNELIVRAVDDPHDVSVPRGKQDWNEEPHSIWYHRTTGIWQPVWLEAVPAIRITEVHWQTDIPSASVDLELTLDRTPAPRTWAHVMLSRDGEVLSEARFHLSEGSSQLRLGLDGQRNGQHYEQLLWSPESPTLLDATIVLERDGQPTDAVSSYLGLRSVSTGPRRFLLNDRPTYLRSVLAQNYWPESHLAAPSAAALRREVELIKALGFNAARVHQKAEDPRFLYWADRLGLMIWAETASAYAFDPRAVAALTAEWIELVRRDRSHPSIVTWVPFNESWGIQHVAHDHRQRAFSRAIADITRAIDGTRPVISNDGWEHTSSDIWTIHDYEDDPAALARRLGTEDAITELLHGFGHAGRRISASQIDAGEPVMLTEFGGISFVDADVEGAWGYSSAHDADDFEAKVSGLIGAVRSSQVLAGFCYTQLTDTGQETNGLLYADRSPKVPIETLRRAVLGS</sequence>
<dbReference type="InterPro" id="IPR036156">
    <property type="entry name" value="Beta-gal/glucu_dom_sf"/>
</dbReference>
<accession>A0A4S4FGG7</accession>
<dbReference type="GO" id="GO:0005975">
    <property type="term" value="P:carbohydrate metabolic process"/>
    <property type="evidence" value="ECO:0007669"/>
    <property type="project" value="InterPro"/>
</dbReference>
<dbReference type="Pfam" id="PF02836">
    <property type="entry name" value="Glyco_hydro_2_C"/>
    <property type="match status" value="1"/>
</dbReference>
<dbReference type="EMBL" id="SSSM01000005">
    <property type="protein sequence ID" value="THG29350.1"/>
    <property type="molecule type" value="Genomic_DNA"/>
</dbReference>
<comment type="similarity">
    <text evidence="1">Belongs to the glycosyl hydrolase 2 family.</text>
</comment>
<organism evidence="4 5">
    <name type="scientific">Naasia lichenicola</name>
    <dbReference type="NCBI Taxonomy" id="2565933"/>
    <lineage>
        <taxon>Bacteria</taxon>
        <taxon>Bacillati</taxon>
        <taxon>Actinomycetota</taxon>
        <taxon>Actinomycetes</taxon>
        <taxon>Micrococcales</taxon>
        <taxon>Microbacteriaceae</taxon>
        <taxon>Naasia</taxon>
    </lineage>
</organism>
<feature type="domain" description="Glycoside hydrolase family 2 catalytic" evidence="3">
    <location>
        <begin position="320"/>
        <end position="477"/>
    </location>
</feature>
<evidence type="ECO:0000256" key="1">
    <source>
        <dbReference type="ARBA" id="ARBA00007401"/>
    </source>
</evidence>
<name>A0A4S4FGG7_9MICO</name>
<comment type="caution">
    <text evidence="4">The sequence shown here is derived from an EMBL/GenBank/DDBJ whole genome shotgun (WGS) entry which is preliminary data.</text>
</comment>
<dbReference type="InterPro" id="IPR051913">
    <property type="entry name" value="GH2_Domain-Containing"/>
</dbReference>